<evidence type="ECO:0008006" key="4">
    <source>
        <dbReference type="Google" id="ProtNLM"/>
    </source>
</evidence>
<sequence length="133" mass="14468">MKNGLTKKLLNDHDIEQLVGQLLRYGVLTASTIAFIGGVAYLIQHGGNTLPHYDKFVGERVADITVKGILQGAMALQATEIIQLGVLVLIATPILRIICSLFAFILEKDRMYVVITLIVLCIMLTSIFGGLKG</sequence>
<reference evidence="2 3" key="1">
    <citation type="submission" date="2017-04" db="EMBL/GenBank/DDBJ databases">
        <title>Complete genome sequence of Flavobacterium kingsejong AJ004.</title>
        <authorList>
            <person name="Lee P.C."/>
        </authorList>
    </citation>
    <scope>NUCLEOTIDE SEQUENCE [LARGE SCALE GENOMIC DNA]</scope>
    <source>
        <strain evidence="2 3">AJ004</strain>
    </source>
</reference>
<evidence type="ECO:0000313" key="2">
    <source>
        <dbReference type="EMBL" id="AWG26521.1"/>
    </source>
</evidence>
<dbReference type="KEGG" id="fki:FK004_15460"/>
<dbReference type="Pfam" id="PF07843">
    <property type="entry name" value="DUF1634"/>
    <property type="match status" value="1"/>
</dbReference>
<dbReference type="EMBL" id="CP020919">
    <property type="protein sequence ID" value="AWG26521.1"/>
    <property type="molecule type" value="Genomic_DNA"/>
</dbReference>
<feature type="transmembrane region" description="Helical" evidence="1">
    <location>
        <begin position="21"/>
        <end position="43"/>
    </location>
</feature>
<name>A0A2S1LS80_9FLAO</name>
<dbReference type="RefSeq" id="WP_108738035.1">
    <property type="nucleotide sequence ID" value="NZ_CP020919.1"/>
</dbReference>
<protein>
    <recommendedName>
        <fullName evidence="4">DUF1634 domain-containing protein</fullName>
    </recommendedName>
</protein>
<proteinExistence type="predicted"/>
<evidence type="ECO:0000256" key="1">
    <source>
        <dbReference type="SAM" id="Phobius"/>
    </source>
</evidence>
<feature type="transmembrane region" description="Helical" evidence="1">
    <location>
        <begin position="81"/>
        <end position="105"/>
    </location>
</feature>
<keyword evidence="1" id="KW-0472">Membrane</keyword>
<dbReference type="Proteomes" id="UP000244677">
    <property type="component" value="Chromosome"/>
</dbReference>
<organism evidence="2 3">
    <name type="scientific">Flavobacterium kingsejongi</name>
    <dbReference type="NCBI Taxonomy" id="1678728"/>
    <lineage>
        <taxon>Bacteria</taxon>
        <taxon>Pseudomonadati</taxon>
        <taxon>Bacteroidota</taxon>
        <taxon>Flavobacteriia</taxon>
        <taxon>Flavobacteriales</taxon>
        <taxon>Flavobacteriaceae</taxon>
        <taxon>Flavobacterium</taxon>
    </lineage>
</organism>
<dbReference type="OrthoDB" id="1072981at2"/>
<accession>A0A2S1LS80</accession>
<keyword evidence="1" id="KW-1133">Transmembrane helix</keyword>
<gene>
    <name evidence="2" type="ORF">FK004_15460</name>
</gene>
<feature type="transmembrane region" description="Helical" evidence="1">
    <location>
        <begin position="112"/>
        <end position="131"/>
    </location>
</feature>
<dbReference type="InterPro" id="IPR012861">
    <property type="entry name" value="DUF1634"/>
</dbReference>
<keyword evidence="1" id="KW-0812">Transmembrane</keyword>
<evidence type="ECO:0000313" key="3">
    <source>
        <dbReference type="Proteomes" id="UP000244677"/>
    </source>
</evidence>
<keyword evidence="3" id="KW-1185">Reference proteome</keyword>
<dbReference type="AlphaFoldDB" id="A0A2S1LS80"/>